<evidence type="ECO:0000256" key="2">
    <source>
        <dbReference type="ARBA" id="ARBA00022801"/>
    </source>
</evidence>
<evidence type="ECO:0000256" key="5">
    <source>
        <dbReference type="SAM" id="MobiDB-lite"/>
    </source>
</evidence>
<evidence type="ECO:0000313" key="9">
    <source>
        <dbReference type="EMBL" id="CAF3540676.1"/>
    </source>
</evidence>
<keyword evidence="2" id="KW-0378">Hydrolase</keyword>
<dbReference type="Proteomes" id="UP000681722">
    <property type="component" value="Unassembled WGS sequence"/>
</dbReference>
<dbReference type="GO" id="GO:0051260">
    <property type="term" value="P:protein homooligomerization"/>
    <property type="evidence" value="ECO:0007669"/>
    <property type="project" value="InterPro"/>
</dbReference>
<comment type="caution">
    <text evidence="8">The sequence shown here is derived from an EMBL/GenBank/DDBJ whole genome shotgun (WGS) entry which is preliminary data.</text>
</comment>
<proteinExistence type="inferred from homology"/>
<dbReference type="Pfam" id="PF01981">
    <property type="entry name" value="PTH2"/>
    <property type="match status" value="1"/>
</dbReference>
<feature type="region of interest" description="Disordered" evidence="5">
    <location>
        <begin position="436"/>
        <end position="464"/>
    </location>
</feature>
<organism evidence="8 10">
    <name type="scientific">Didymodactylos carnosus</name>
    <dbReference type="NCBI Taxonomy" id="1234261"/>
    <lineage>
        <taxon>Eukaryota</taxon>
        <taxon>Metazoa</taxon>
        <taxon>Spiralia</taxon>
        <taxon>Gnathifera</taxon>
        <taxon>Rotifera</taxon>
        <taxon>Eurotatoria</taxon>
        <taxon>Bdelloidea</taxon>
        <taxon>Philodinida</taxon>
        <taxon>Philodinidae</taxon>
        <taxon>Didymodactylos</taxon>
    </lineage>
</organism>
<dbReference type="SUPFAM" id="SSF54695">
    <property type="entry name" value="POZ domain"/>
    <property type="match status" value="1"/>
</dbReference>
<dbReference type="OrthoDB" id="2333377at2759"/>
<dbReference type="InterPro" id="IPR045068">
    <property type="entry name" value="BACURD1-3"/>
</dbReference>
<dbReference type="InterPro" id="IPR023476">
    <property type="entry name" value="Pep_tRNA_hydro_II_dom_sf"/>
</dbReference>
<gene>
    <name evidence="8" type="ORF">GPM918_LOCUS1326</name>
    <name evidence="9" type="ORF">SRO942_LOCUS1326</name>
</gene>
<comment type="similarity">
    <text evidence="3">Belongs to the PTH2 family.</text>
</comment>
<keyword evidence="6" id="KW-0812">Transmembrane</keyword>
<dbReference type="InterPro" id="IPR000210">
    <property type="entry name" value="BTB/POZ_dom"/>
</dbReference>
<evidence type="ECO:0000259" key="7">
    <source>
        <dbReference type="PROSITE" id="PS50097"/>
    </source>
</evidence>
<dbReference type="EC" id="3.1.1.29" evidence="1"/>
<dbReference type="PANTHER" id="PTHR11145:SF8">
    <property type="entry name" value="RE57120P"/>
    <property type="match status" value="1"/>
</dbReference>
<sequence length="464" mass="52101">MSGGLWFEDKSAVAGLVAGFLGGLTLGWLFSSSVFVNNSVRVVSNAFDIGKDEREDEKNYEPGFSDADEEYKLVLVVRNDLKMGKGKVAAQCSHATLGCFQKACDQTPDAVDTWYSMGQPKIVVKCDSDAELEDLRLQAKGRGLTTCLIRDAGRTQIQPGSKTVLGIGPDMSDSATLPVSTQAVKPAVLNYSSKYIKLNVGNSLYLTSFDTLTKQDNMLRAMFSGRMEVVQDSEGWVLIDRDGKHFGLLLNYLRDGTIILPECTQTLNELLNEAKFYCMQPLQDLIEQQMKTRHKKFADTDTINACCKVIMLTSAKELPNLINTIRKPIVKLMVNRHNNKYSYTSTSDEMLMKNIELFDKLSIRLHNRILFVKDVTGSEEICCWSFYGNGQKVAEVCCTSIVYATERKQNKVEFFEARVYEETLNILLYENRNTPDDQIRATSPRHAAAASTDDDLDDNRPRKR</sequence>
<evidence type="ECO:0000256" key="6">
    <source>
        <dbReference type="SAM" id="Phobius"/>
    </source>
</evidence>
<dbReference type="SUPFAM" id="SSF102462">
    <property type="entry name" value="Peptidyl-tRNA hydrolase II"/>
    <property type="match status" value="1"/>
</dbReference>
<accession>A0A813Q0Q5</accession>
<dbReference type="NCBIfam" id="TIGR00283">
    <property type="entry name" value="arch_pth2"/>
    <property type="match status" value="1"/>
</dbReference>
<name>A0A813Q0Q5_9BILA</name>
<dbReference type="Gene3D" id="3.30.710.10">
    <property type="entry name" value="Potassium Channel Kv1.1, Chain A"/>
    <property type="match status" value="1"/>
</dbReference>
<evidence type="ECO:0000256" key="1">
    <source>
        <dbReference type="ARBA" id="ARBA00013260"/>
    </source>
</evidence>
<evidence type="ECO:0000313" key="10">
    <source>
        <dbReference type="Proteomes" id="UP000663829"/>
    </source>
</evidence>
<dbReference type="AlphaFoldDB" id="A0A813Q0Q5"/>
<dbReference type="Proteomes" id="UP000663829">
    <property type="component" value="Unassembled WGS sequence"/>
</dbReference>
<evidence type="ECO:0000313" key="8">
    <source>
        <dbReference type="EMBL" id="CAF0759918.1"/>
    </source>
</evidence>
<dbReference type="InterPro" id="IPR011333">
    <property type="entry name" value="SKP1/BTB/POZ_sf"/>
</dbReference>
<dbReference type="FunFam" id="3.40.1490.10:FF:000001">
    <property type="entry name" value="Peptidyl-tRNA hydrolase 2"/>
    <property type="match status" value="1"/>
</dbReference>
<reference evidence="8" key="1">
    <citation type="submission" date="2021-02" db="EMBL/GenBank/DDBJ databases">
        <authorList>
            <person name="Nowell W R."/>
        </authorList>
    </citation>
    <scope>NUCLEOTIDE SEQUENCE</scope>
</reference>
<protein>
    <recommendedName>
        <fullName evidence="1">peptidyl-tRNA hydrolase</fullName>
        <ecNumber evidence="1">3.1.1.29</ecNumber>
    </recommendedName>
</protein>
<feature type="transmembrane region" description="Helical" evidence="6">
    <location>
        <begin position="12"/>
        <end position="31"/>
    </location>
</feature>
<dbReference type="PANTHER" id="PTHR11145">
    <property type="entry name" value="BTB/POZ DOMAIN-CONTAINING ADAPTER FOR CUL3-MEDIATED RHOA DEGRADATION PROTEIN FAMILY MEMBER"/>
    <property type="match status" value="1"/>
</dbReference>
<dbReference type="Pfam" id="PF02214">
    <property type="entry name" value="BTB_2"/>
    <property type="match status" value="1"/>
</dbReference>
<dbReference type="Gene3D" id="3.40.1490.10">
    <property type="entry name" value="Bit1"/>
    <property type="match status" value="1"/>
</dbReference>
<dbReference type="InterPro" id="IPR002833">
    <property type="entry name" value="PTH2"/>
</dbReference>
<dbReference type="InterPro" id="IPR003131">
    <property type="entry name" value="T1-type_BTB"/>
</dbReference>
<dbReference type="EMBL" id="CAJOBC010000122">
    <property type="protein sequence ID" value="CAF3540676.1"/>
    <property type="molecule type" value="Genomic_DNA"/>
</dbReference>
<dbReference type="GO" id="GO:0004045">
    <property type="term" value="F:peptidyl-tRNA hydrolase activity"/>
    <property type="evidence" value="ECO:0007669"/>
    <property type="project" value="UniProtKB-EC"/>
</dbReference>
<comment type="catalytic activity">
    <reaction evidence="4">
        <text>an N-acyl-L-alpha-aminoacyl-tRNA + H2O = an N-acyl-L-amino acid + a tRNA + H(+)</text>
        <dbReference type="Rhea" id="RHEA:54448"/>
        <dbReference type="Rhea" id="RHEA-COMP:10123"/>
        <dbReference type="Rhea" id="RHEA-COMP:13883"/>
        <dbReference type="ChEBI" id="CHEBI:15377"/>
        <dbReference type="ChEBI" id="CHEBI:15378"/>
        <dbReference type="ChEBI" id="CHEBI:59874"/>
        <dbReference type="ChEBI" id="CHEBI:78442"/>
        <dbReference type="ChEBI" id="CHEBI:138191"/>
        <dbReference type="EC" id="3.1.1.29"/>
    </reaction>
</comment>
<keyword evidence="6" id="KW-1133">Transmembrane helix</keyword>
<dbReference type="CDD" id="cd02430">
    <property type="entry name" value="PTH2"/>
    <property type="match status" value="1"/>
</dbReference>
<dbReference type="PROSITE" id="PS50097">
    <property type="entry name" value="BTB"/>
    <property type="match status" value="1"/>
</dbReference>
<keyword evidence="10" id="KW-1185">Reference proteome</keyword>
<keyword evidence="6" id="KW-0472">Membrane</keyword>
<dbReference type="SMART" id="SM00225">
    <property type="entry name" value="BTB"/>
    <property type="match status" value="1"/>
</dbReference>
<evidence type="ECO:0000256" key="4">
    <source>
        <dbReference type="ARBA" id="ARBA00048707"/>
    </source>
</evidence>
<evidence type="ECO:0000256" key="3">
    <source>
        <dbReference type="ARBA" id="ARBA00038050"/>
    </source>
</evidence>
<dbReference type="EMBL" id="CAJNOQ010000122">
    <property type="protein sequence ID" value="CAF0759918.1"/>
    <property type="molecule type" value="Genomic_DNA"/>
</dbReference>
<feature type="domain" description="BTB" evidence="7">
    <location>
        <begin position="194"/>
        <end position="262"/>
    </location>
</feature>